<feature type="domain" description="RNA polymerase sigma-70 region 2" evidence="5">
    <location>
        <begin position="11"/>
        <end position="76"/>
    </location>
</feature>
<dbReference type="Pfam" id="PF04542">
    <property type="entry name" value="Sigma70_r2"/>
    <property type="match status" value="1"/>
</dbReference>
<evidence type="ECO:0000256" key="4">
    <source>
        <dbReference type="ARBA" id="ARBA00023163"/>
    </source>
</evidence>
<gene>
    <name evidence="7" type="ORF">SAMN04488029_1679</name>
</gene>
<sequence length="161" mass="18947">MKSDFQGFLDNNHRIIAKVCRIYTDSTEDFNDYYQECIVQLWRSFDTFRGASKLSTWTYRVCLNVCLSQLRSKKRTIPTENREIPDIIDEDSALQEERVQELYKAIKLLRESDRAIILLYLEEKSYKEMAEILGITVTNVGAKVNRVKAQLKKIIDERFGH</sequence>
<proteinExistence type="inferred from homology"/>
<evidence type="ECO:0000256" key="2">
    <source>
        <dbReference type="ARBA" id="ARBA00023015"/>
    </source>
</evidence>
<dbReference type="AlphaFoldDB" id="A0A1W2GAX4"/>
<dbReference type="STRING" id="692418.SAMN04488029_1679"/>
<dbReference type="Gene3D" id="1.10.1740.10">
    <property type="match status" value="1"/>
</dbReference>
<keyword evidence="8" id="KW-1185">Reference proteome</keyword>
<evidence type="ECO:0000259" key="5">
    <source>
        <dbReference type="Pfam" id="PF04542"/>
    </source>
</evidence>
<dbReference type="SUPFAM" id="SSF88659">
    <property type="entry name" value="Sigma3 and sigma4 domains of RNA polymerase sigma factors"/>
    <property type="match status" value="1"/>
</dbReference>
<keyword evidence="2" id="KW-0805">Transcription regulation</keyword>
<evidence type="ECO:0000256" key="3">
    <source>
        <dbReference type="ARBA" id="ARBA00023082"/>
    </source>
</evidence>
<dbReference type="InterPro" id="IPR007627">
    <property type="entry name" value="RNA_pol_sigma70_r2"/>
</dbReference>
<dbReference type="GO" id="GO:0003677">
    <property type="term" value="F:DNA binding"/>
    <property type="evidence" value="ECO:0007669"/>
    <property type="project" value="InterPro"/>
</dbReference>
<evidence type="ECO:0000256" key="1">
    <source>
        <dbReference type="ARBA" id="ARBA00010641"/>
    </source>
</evidence>
<keyword evidence="3" id="KW-0731">Sigma factor</keyword>
<dbReference type="GO" id="GO:0006352">
    <property type="term" value="P:DNA-templated transcription initiation"/>
    <property type="evidence" value="ECO:0007669"/>
    <property type="project" value="InterPro"/>
</dbReference>
<evidence type="ECO:0000259" key="6">
    <source>
        <dbReference type="Pfam" id="PF08281"/>
    </source>
</evidence>
<dbReference type="SUPFAM" id="SSF88946">
    <property type="entry name" value="Sigma2 domain of RNA polymerase sigma factors"/>
    <property type="match status" value="1"/>
</dbReference>
<dbReference type="Gene3D" id="1.10.10.10">
    <property type="entry name" value="Winged helix-like DNA-binding domain superfamily/Winged helix DNA-binding domain"/>
    <property type="match status" value="1"/>
</dbReference>
<keyword evidence="4" id="KW-0804">Transcription</keyword>
<feature type="domain" description="RNA polymerase sigma factor 70 region 4 type 2" evidence="6">
    <location>
        <begin position="100"/>
        <end position="151"/>
    </location>
</feature>
<dbReference type="InterPro" id="IPR013325">
    <property type="entry name" value="RNA_pol_sigma_r2"/>
</dbReference>
<comment type="similarity">
    <text evidence="1">Belongs to the sigma-70 factor family. ECF subfamily.</text>
</comment>
<dbReference type="Proteomes" id="UP000192472">
    <property type="component" value="Unassembled WGS sequence"/>
</dbReference>
<organism evidence="7 8">
    <name type="scientific">Reichenbachiella faecimaris</name>
    <dbReference type="NCBI Taxonomy" id="692418"/>
    <lineage>
        <taxon>Bacteria</taxon>
        <taxon>Pseudomonadati</taxon>
        <taxon>Bacteroidota</taxon>
        <taxon>Cytophagia</taxon>
        <taxon>Cytophagales</taxon>
        <taxon>Reichenbachiellaceae</taxon>
        <taxon>Reichenbachiella</taxon>
    </lineage>
</organism>
<dbReference type="InterPro" id="IPR014284">
    <property type="entry name" value="RNA_pol_sigma-70_dom"/>
</dbReference>
<dbReference type="RefSeq" id="WP_084372221.1">
    <property type="nucleotide sequence ID" value="NZ_FWYF01000002.1"/>
</dbReference>
<dbReference type="NCBIfam" id="TIGR02937">
    <property type="entry name" value="sigma70-ECF"/>
    <property type="match status" value="1"/>
</dbReference>
<dbReference type="GO" id="GO:0016987">
    <property type="term" value="F:sigma factor activity"/>
    <property type="evidence" value="ECO:0007669"/>
    <property type="project" value="UniProtKB-KW"/>
</dbReference>
<dbReference type="InterPro" id="IPR013249">
    <property type="entry name" value="RNA_pol_sigma70_r4_t2"/>
</dbReference>
<name>A0A1W2GAX4_REIFA</name>
<dbReference type="OrthoDB" id="9780326at2"/>
<dbReference type="Pfam" id="PF08281">
    <property type="entry name" value="Sigma70_r4_2"/>
    <property type="match status" value="1"/>
</dbReference>
<evidence type="ECO:0000313" key="8">
    <source>
        <dbReference type="Proteomes" id="UP000192472"/>
    </source>
</evidence>
<dbReference type="InterPro" id="IPR036388">
    <property type="entry name" value="WH-like_DNA-bd_sf"/>
</dbReference>
<dbReference type="InterPro" id="IPR013324">
    <property type="entry name" value="RNA_pol_sigma_r3/r4-like"/>
</dbReference>
<reference evidence="7 8" key="1">
    <citation type="submission" date="2017-04" db="EMBL/GenBank/DDBJ databases">
        <authorList>
            <person name="Afonso C.L."/>
            <person name="Miller P.J."/>
            <person name="Scott M.A."/>
            <person name="Spackman E."/>
            <person name="Goraichik I."/>
            <person name="Dimitrov K.M."/>
            <person name="Suarez D.L."/>
            <person name="Swayne D.E."/>
        </authorList>
    </citation>
    <scope>NUCLEOTIDE SEQUENCE [LARGE SCALE GENOMIC DNA]</scope>
    <source>
        <strain evidence="7 8">DSM 26133</strain>
    </source>
</reference>
<protein>
    <submittedName>
        <fullName evidence="7">RNA polymerase sigma-70 factor, ECF subfamily</fullName>
    </submittedName>
</protein>
<dbReference type="EMBL" id="FWYF01000002">
    <property type="protein sequence ID" value="SMD33807.1"/>
    <property type="molecule type" value="Genomic_DNA"/>
</dbReference>
<accession>A0A1W2GAX4</accession>
<evidence type="ECO:0000313" key="7">
    <source>
        <dbReference type="EMBL" id="SMD33807.1"/>
    </source>
</evidence>
<dbReference type="InterPro" id="IPR039425">
    <property type="entry name" value="RNA_pol_sigma-70-like"/>
</dbReference>
<dbReference type="PANTHER" id="PTHR43133:SF45">
    <property type="entry name" value="RNA POLYMERASE ECF-TYPE SIGMA FACTOR"/>
    <property type="match status" value="1"/>
</dbReference>
<dbReference type="PANTHER" id="PTHR43133">
    <property type="entry name" value="RNA POLYMERASE ECF-TYPE SIGMA FACTO"/>
    <property type="match status" value="1"/>
</dbReference>